<name>L8WPH2_THACA</name>
<dbReference type="HOGENOM" id="CLU_2741782_0_0_1"/>
<dbReference type="EMBL" id="AFRT01002102">
    <property type="protein sequence ID" value="ELU38668.1"/>
    <property type="molecule type" value="Genomic_DNA"/>
</dbReference>
<gene>
    <name evidence="1" type="ORF">AG1IA_07307</name>
</gene>
<organism evidence="1 2">
    <name type="scientific">Thanatephorus cucumeris (strain AG1-IA)</name>
    <name type="common">Rice sheath blight fungus</name>
    <name type="synonym">Rhizoctonia solani</name>
    <dbReference type="NCBI Taxonomy" id="983506"/>
    <lineage>
        <taxon>Eukaryota</taxon>
        <taxon>Fungi</taxon>
        <taxon>Dikarya</taxon>
        <taxon>Basidiomycota</taxon>
        <taxon>Agaricomycotina</taxon>
        <taxon>Agaricomycetes</taxon>
        <taxon>Cantharellales</taxon>
        <taxon>Ceratobasidiaceae</taxon>
        <taxon>Rhizoctonia</taxon>
        <taxon>Rhizoctonia solani AG-1</taxon>
    </lineage>
</organism>
<evidence type="ECO:0000313" key="2">
    <source>
        <dbReference type="Proteomes" id="UP000011668"/>
    </source>
</evidence>
<sequence length="71" mass="7318">MGGNEMVALGAYLLHGLSGCLRASSSSAYARPGNELCNCFETCKGAKQCGIVNVGGKLTEYPPVSRYGGTT</sequence>
<reference evidence="1 2" key="1">
    <citation type="journal article" date="2013" name="Nat. Commun.">
        <title>The evolution and pathogenic mechanisms of the rice sheath blight pathogen.</title>
        <authorList>
            <person name="Zheng A."/>
            <person name="Lin R."/>
            <person name="Xu L."/>
            <person name="Qin P."/>
            <person name="Tang C."/>
            <person name="Ai P."/>
            <person name="Zhang D."/>
            <person name="Liu Y."/>
            <person name="Sun Z."/>
            <person name="Feng H."/>
            <person name="Wang Y."/>
            <person name="Chen Y."/>
            <person name="Liang X."/>
            <person name="Fu R."/>
            <person name="Li Q."/>
            <person name="Zhang J."/>
            <person name="Yu X."/>
            <person name="Xie Z."/>
            <person name="Ding L."/>
            <person name="Guan P."/>
            <person name="Tang J."/>
            <person name="Liang Y."/>
            <person name="Wang S."/>
            <person name="Deng Q."/>
            <person name="Li S."/>
            <person name="Zhu J."/>
            <person name="Wang L."/>
            <person name="Liu H."/>
            <person name="Li P."/>
        </authorList>
    </citation>
    <scope>NUCLEOTIDE SEQUENCE [LARGE SCALE GENOMIC DNA]</scope>
    <source>
        <strain evidence="2">AG-1 IA</strain>
    </source>
</reference>
<keyword evidence="2" id="KW-1185">Reference proteome</keyword>
<accession>L8WPH2</accession>
<protein>
    <submittedName>
        <fullName evidence="1">Uncharacterized protein</fullName>
    </submittedName>
</protein>
<dbReference type="AlphaFoldDB" id="L8WPH2"/>
<proteinExistence type="predicted"/>
<comment type="caution">
    <text evidence="1">The sequence shown here is derived from an EMBL/GenBank/DDBJ whole genome shotgun (WGS) entry which is preliminary data.</text>
</comment>
<evidence type="ECO:0000313" key="1">
    <source>
        <dbReference type="EMBL" id="ELU38668.1"/>
    </source>
</evidence>
<dbReference type="Proteomes" id="UP000011668">
    <property type="component" value="Unassembled WGS sequence"/>
</dbReference>